<gene>
    <name evidence="1" type="ORF">SAMN02745206_03361</name>
</gene>
<dbReference type="AlphaFoldDB" id="A0A1M5HHC0"/>
<dbReference type="EMBL" id="FQVB01000045">
    <property type="protein sequence ID" value="SHG15321.1"/>
    <property type="molecule type" value="Genomic_DNA"/>
</dbReference>
<dbReference type="SUPFAM" id="SSF103025">
    <property type="entry name" value="Folate-binding domain"/>
    <property type="match status" value="1"/>
</dbReference>
<dbReference type="STRING" id="1121391.SAMN02745206_03361"/>
<reference evidence="2" key="1">
    <citation type="submission" date="2016-11" db="EMBL/GenBank/DDBJ databases">
        <authorList>
            <person name="Varghese N."/>
            <person name="Submissions S."/>
        </authorList>
    </citation>
    <scope>NUCLEOTIDE SEQUENCE [LARGE SCALE GENOMIC DNA]</scope>
    <source>
        <strain evidence="2">DSM 9756</strain>
    </source>
</reference>
<organism evidence="1 2">
    <name type="scientific">Desulfacinum infernum DSM 9756</name>
    <dbReference type="NCBI Taxonomy" id="1121391"/>
    <lineage>
        <taxon>Bacteria</taxon>
        <taxon>Pseudomonadati</taxon>
        <taxon>Thermodesulfobacteriota</taxon>
        <taxon>Syntrophobacteria</taxon>
        <taxon>Syntrophobacterales</taxon>
        <taxon>Syntrophobacteraceae</taxon>
        <taxon>Desulfacinum</taxon>
    </lineage>
</organism>
<dbReference type="OrthoDB" id="5417714at2"/>
<dbReference type="Gene3D" id="3.30.1360.120">
    <property type="entry name" value="Probable tRNA modification gtpase trme, domain 1"/>
    <property type="match status" value="1"/>
</dbReference>
<accession>A0A1M5HHC0</accession>
<evidence type="ECO:0000313" key="1">
    <source>
        <dbReference type="EMBL" id="SHG15321.1"/>
    </source>
</evidence>
<dbReference type="InterPro" id="IPR027266">
    <property type="entry name" value="TrmE/GcvT-like"/>
</dbReference>
<keyword evidence="2" id="KW-1185">Reference proteome</keyword>
<sequence>MNEAYRHAPLTLPGTPLDQVVRDGWNVTLRFRDEGDGPWIVDLSHVPKWDLQGSALDRTPGLEGIVPAQPGSSTFHEGWIINRLNPVQAGLWRLRPDAPPLGGCPRTPQAVTPAQAGVHQLPEILDPRFRGDDEWALEGENAPFSDNLLAPKGVWTTDLTDGLVLLALAGPGALDVMERVASLDLRRPDISCPVVFQGPVCHVPTQVVLPRREDLSALVLLAFSRGYGPSVAEALLHAGDPLGLRPAGEERFFENLVSQ</sequence>
<proteinExistence type="predicted"/>
<name>A0A1M5HHC0_9BACT</name>
<protein>
    <submittedName>
        <fullName evidence="1">Uncharacterized protein</fullName>
    </submittedName>
</protein>
<dbReference type="RefSeq" id="WP_073041567.1">
    <property type="nucleotide sequence ID" value="NZ_FQVB01000045.1"/>
</dbReference>
<dbReference type="Proteomes" id="UP000184076">
    <property type="component" value="Unassembled WGS sequence"/>
</dbReference>
<evidence type="ECO:0000313" key="2">
    <source>
        <dbReference type="Proteomes" id="UP000184076"/>
    </source>
</evidence>